<keyword evidence="2" id="KW-0812">Transmembrane</keyword>
<gene>
    <name evidence="4" type="primary">LOC101848481</name>
</gene>
<keyword evidence="2" id="KW-1133">Transmembrane helix</keyword>
<feature type="region of interest" description="Disordered" evidence="1">
    <location>
        <begin position="381"/>
        <end position="493"/>
    </location>
</feature>
<feature type="transmembrane region" description="Helical" evidence="2">
    <location>
        <begin position="139"/>
        <end position="158"/>
    </location>
</feature>
<evidence type="ECO:0000256" key="1">
    <source>
        <dbReference type="SAM" id="MobiDB-lite"/>
    </source>
</evidence>
<dbReference type="RefSeq" id="XP_005089750.2">
    <property type="nucleotide sequence ID" value="XM_005089693.3"/>
</dbReference>
<keyword evidence="3" id="KW-1185">Reference proteome</keyword>
<reference evidence="4" key="1">
    <citation type="submission" date="2025-08" db="UniProtKB">
        <authorList>
            <consortium name="RefSeq"/>
        </authorList>
    </citation>
    <scope>IDENTIFICATION</scope>
</reference>
<feature type="compositionally biased region" description="Basic and acidic residues" evidence="1">
    <location>
        <begin position="383"/>
        <end position="394"/>
    </location>
</feature>
<evidence type="ECO:0000313" key="3">
    <source>
        <dbReference type="Proteomes" id="UP000694888"/>
    </source>
</evidence>
<dbReference type="GeneID" id="101848481"/>
<protein>
    <submittedName>
        <fullName evidence="4">Uncharacterized protein LOC101848481</fullName>
    </submittedName>
</protein>
<feature type="region of interest" description="Disordered" evidence="1">
    <location>
        <begin position="1"/>
        <end position="24"/>
    </location>
</feature>
<sequence length="933" mass="103175">MAEAANSEPVTAPDAGPNEERIEEAPEVIEEWTSAGVAEFEKSKVVKRLASVYTGLRDCNAVSRKLAPHFEEQTKSVYKQIAKTGFGKIADDSLGCVGAAIVKAENKVEEIRKGDQSWPVAVFWISFHLFFRFSPPFLVTRWSVQLCLIVSQVILALLKDLVRIPIKKKLVAATEKLVKPANPSTAGKEVEKVAESQNETASRNETASQSKGIFYRFFDFVASTVFDIIEYFLQMAYSIFYLVDVFFLIPYMTYQVLFLAWVNEVLHQLAGLDSSPTEEEKKKKTSLLKKLTSRNTISTPFGTSLFACKPVEKERDRPIRISQHSWLADKALEFGIISLEKFNTLVRIARMFGLKRPGSPLKTMSKTFKRKLGARVAVLTENLRPDPSVEKDSDSSTSESSDSDDADTIQHKSDMEGESQEMPLSDHCDDVTGTAVNSGKVSAKEPVEDDDRYFSETAEYIGLGTRGPDEHRTESEDSSDFDKTANKSPFGSPNCKCPFDVTGGLVVYRAHEESCVLEKVKSLARTTKSIVHDTLYGPQQTRPVAVEESEDVFWQTQSDTLSGGERNQAGSDHRDNFLFMGYGGGILGKVVKAKAHSVQEDDNVDLDTLNVDHVTYVQDGVEYKSTGTDVVSLHNDDHSDKEKASLKTEWLAHYIAEAEQHEKVSQNVLECAGEDEKEHGFEKDTLTNTNIDFAVGESHASGSTSVVCVENQICDPSLHKNKLDHPETAHSGLNSNDQNFALVENVNDTAVSPTPLPEDEVPAPEETPVCCPFLDSEKHSVGCQDDLEGEKSVVGESLVGSQDSLKEEPTQEELKICQGSLGTENISGYQNEVGEEKRIECEDNVRLESQECEDFIEPSGNRNVDNFENALAISKTEDDGTFSDSVDVPDHLTTPRLKDPGYQDPTKHSSDVDTGKASFSPLANRQTTKNTNL</sequence>
<feature type="transmembrane region" description="Helical" evidence="2">
    <location>
        <begin position="239"/>
        <end position="262"/>
    </location>
</feature>
<name>A0ABM0JBC4_APLCA</name>
<proteinExistence type="predicted"/>
<dbReference type="Proteomes" id="UP000694888">
    <property type="component" value="Unplaced"/>
</dbReference>
<feature type="compositionally biased region" description="Basic and acidic residues" evidence="1">
    <location>
        <begin position="467"/>
        <end position="485"/>
    </location>
</feature>
<feature type="compositionally biased region" description="Polar residues" evidence="1">
    <location>
        <begin position="921"/>
        <end position="933"/>
    </location>
</feature>
<keyword evidence="2" id="KW-0472">Membrane</keyword>
<feature type="compositionally biased region" description="Basic and acidic residues" evidence="1">
    <location>
        <begin position="896"/>
        <end position="914"/>
    </location>
</feature>
<feature type="region of interest" description="Disordered" evidence="1">
    <location>
        <begin position="875"/>
        <end position="933"/>
    </location>
</feature>
<organism evidence="3 4">
    <name type="scientific">Aplysia californica</name>
    <name type="common">California sea hare</name>
    <dbReference type="NCBI Taxonomy" id="6500"/>
    <lineage>
        <taxon>Eukaryota</taxon>
        <taxon>Metazoa</taxon>
        <taxon>Spiralia</taxon>
        <taxon>Lophotrochozoa</taxon>
        <taxon>Mollusca</taxon>
        <taxon>Gastropoda</taxon>
        <taxon>Heterobranchia</taxon>
        <taxon>Euthyneura</taxon>
        <taxon>Tectipleura</taxon>
        <taxon>Aplysiida</taxon>
        <taxon>Aplysioidea</taxon>
        <taxon>Aplysiidae</taxon>
        <taxon>Aplysia</taxon>
    </lineage>
</organism>
<evidence type="ECO:0000313" key="4">
    <source>
        <dbReference type="RefSeq" id="XP_005089750.2"/>
    </source>
</evidence>
<evidence type="ECO:0000256" key="2">
    <source>
        <dbReference type="SAM" id="Phobius"/>
    </source>
</evidence>
<accession>A0ABM0JBC4</accession>